<gene>
    <name evidence="4" type="primary">LOC34618546</name>
</gene>
<dbReference type="AlphaFoldDB" id="A0A6P6S2L8"/>
<dbReference type="PANTHER" id="PTHR14716:SF0">
    <property type="entry name" value="CILIA- AND FLAGELLA-ASSOCIATED PROTEIN 69"/>
    <property type="match status" value="1"/>
</dbReference>
<proteinExistence type="predicted"/>
<keyword evidence="3" id="KW-1185">Reference proteome</keyword>
<dbReference type="SUPFAM" id="SSF48371">
    <property type="entry name" value="ARM repeat"/>
    <property type="match status" value="1"/>
</dbReference>
<dbReference type="InterPro" id="IPR048732">
    <property type="entry name" value="CFA69"/>
</dbReference>
<dbReference type="PANTHER" id="PTHR14716">
    <property type="entry name" value="CILIA- AND FLAGELLA-ASSOCIATED PROTEIN 69"/>
    <property type="match status" value="1"/>
</dbReference>
<evidence type="ECO:0000256" key="2">
    <source>
        <dbReference type="SAM" id="MobiDB-lite"/>
    </source>
</evidence>
<dbReference type="Gene3D" id="1.25.10.10">
    <property type="entry name" value="Leucine-rich Repeat Variant"/>
    <property type="match status" value="1"/>
</dbReference>
<sequence length="1101" mass="117377">MEVPVKAVAESSQRLIVPCCCAPQQHQPQSTGPLPAAGLTDWDALLDQVQSAFSRGNTERHAGSLRRICRRYGSGGIPYAEWGPVARLAEVYLQLAMKGDAQIASALASLCKKAAKGPQSRATTDATLHASDAAKLVEVFSRVLVGMRTTEPASVKETSASETPAAASNSTVAGLGNSAGVEESEQSCGSPCVLKTPQKRPLEGENWGSCGSLVVQCPASATETPGAASIAPMLRRAAKGNSKNTSTFAALRHAVIELMEATAIELSKLVFRHQDAGVAVATSSKQHEHLCSSGEVTLKMALDNVIRALKEHNETQWGNLEVEEEFALLRVLQKYAREPQVAAHLCCCRTLNGLLSKCVASLREMANADCEAQEGSSNTQEQAEPSGEPEADAAVVELRQAGPAAAQGTTAAPPPRSSSATHWTRQELLLQLLLQILQAYPASLHEDPWEARELLAKLSFWLHQVLSPKASFRKKQVRNDLICVLLLIARQPRLLPLLTPSGALCQMLRFLTCGSALNKNDTGSASSTTALAAKSQALDTGCSGNSSSITSRQKDLASPEDVELLQLLWLCVCQCMVHPSCCARALHFSTIEALLAFADYGDPRRQDLLAFAPWRFSECQLRTLGAAAVNCLGTLAVVCPASVVAAGGPTGLLRIAVSAAAAGDADKCGSALRQSVALLRPRGVAAPGEAGANVEAPTKQHPVVLGGRQVCAVARRAFLEAKALEQLLQLLEALMKQQQELGAMAFEEFGRPGVSLEDCSNFGDPCSLTSSDVCTPMAACCCVAWLLLALLCAGDAAAASAVAAADGLSRFSRWLRQGIPSEPPTAIPLFVSTAADGLRALALSSKKTIEAFVAAGGTEALVSALERVPRKHIQPDLRFELYTALQQLSAGCDASPTELTVAEAQQQLLLNAGEVLWRLEALTETKTALAGWQLHSLLLARRLLIRTWSCPYLRFRQVVHTSQKKGFATRAKGPPGRSTSGHCGCFSDIKASETGQCAHSGQSSNAVLVSRDFTAAGLEPLPADAEWLRVSWEKAFGRSIEVRDRQRQLAFEHQAKEAAEIKERSLYPGRYRGTRNGDGRRRSNLQCGQHEASLERDAQGA</sequence>
<evidence type="ECO:0000256" key="1">
    <source>
        <dbReference type="SAM" id="Coils"/>
    </source>
</evidence>
<dbReference type="Proteomes" id="UP000515125">
    <property type="component" value="Unplaced"/>
</dbReference>
<evidence type="ECO:0000313" key="3">
    <source>
        <dbReference type="Proteomes" id="UP000515125"/>
    </source>
</evidence>
<dbReference type="OrthoDB" id="10689980at2759"/>
<dbReference type="InterPro" id="IPR016024">
    <property type="entry name" value="ARM-type_fold"/>
</dbReference>
<feature type="region of interest" description="Disordered" evidence="2">
    <location>
        <begin position="372"/>
        <end position="391"/>
    </location>
</feature>
<feature type="compositionally biased region" description="Polar residues" evidence="2">
    <location>
        <begin position="374"/>
        <end position="383"/>
    </location>
</feature>
<feature type="compositionally biased region" description="Basic and acidic residues" evidence="2">
    <location>
        <begin position="1092"/>
        <end position="1101"/>
    </location>
</feature>
<protein>
    <submittedName>
        <fullName evidence="4">Uncharacterized protein LOC34618546</fullName>
    </submittedName>
</protein>
<keyword evidence="1" id="KW-0175">Coiled coil</keyword>
<accession>A0A6P6S2L8</accession>
<feature type="coiled-coil region" evidence="1">
    <location>
        <begin position="714"/>
        <end position="744"/>
    </location>
</feature>
<dbReference type="GeneID" id="34618546"/>
<name>A0A6P6S2L8_9EIME</name>
<dbReference type="RefSeq" id="XP_026194396.1">
    <property type="nucleotide sequence ID" value="XM_026338611.1"/>
</dbReference>
<reference evidence="4" key="1">
    <citation type="submission" date="2025-08" db="UniProtKB">
        <authorList>
            <consortium name="RefSeq"/>
        </authorList>
    </citation>
    <scope>IDENTIFICATION</scope>
</reference>
<evidence type="ECO:0000313" key="4">
    <source>
        <dbReference type="RefSeq" id="XP_026194396.1"/>
    </source>
</evidence>
<organism evidence="3 4">
    <name type="scientific">Cyclospora cayetanensis</name>
    <dbReference type="NCBI Taxonomy" id="88456"/>
    <lineage>
        <taxon>Eukaryota</taxon>
        <taxon>Sar</taxon>
        <taxon>Alveolata</taxon>
        <taxon>Apicomplexa</taxon>
        <taxon>Conoidasida</taxon>
        <taxon>Coccidia</taxon>
        <taxon>Eucoccidiorida</taxon>
        <taxon>Eimeriorina</taxon>
        <taxon>Eimeriidae</taxon>
        <taxon>Cyclospora</taxon>
    </lineage>
</organism>
<feature type="region of interest" description="Disordered" evidence="2">
    <location>
        <begin position="1063"/>
        <end position="1101"/>
    </location>
</feature>
<dbReference type="InterPro" id="IPR011989">
    <property type="entry name" value="ARM-like"/>
</dbReference>